<dbReference type="Proteomes" id="UP000609879">
    <property type="component" value="Unassembled WGS sequence"/>
</dbReference>
<organism evidence="3 4">
    <name type="scientific">Paractinoplanes deccanensis</name>
    <dbReference type="NCBI Taxonomy" id="113561"/>
    <lineage>
        <taxon>Bacteria</taxon>
        <taxon>Bacillati</taxon>
        <taxon>Actinomycetota</taxon>
        <taxon>Actinomycetes</taxon>
        <taxon>Micromonosporales</taxon>
        <taxon>Micromonosporaceae</taxon>
        <taxon>Paractinoplanes</taxon>
    </lineage>
</organism>
<dbReference type="EMBL" id="BOMI01000188">
    <property type="protein sequence ID" value="GID80209.1"/>
    <property type="molecule type" value="Genomic_DNA"/>
</dbReference>
<comment type="caution">
    <text evidence="3">The sequence shown here is derived from an EMBL/GenBank/DDBJ whole genome shotgun (WGS) entry which is preliminary data.</text>
</comment>
<keyword evidence="3" id="KW-0946">Virion</keyword>
<protein>
    <submittedName>
        <fullName evidence="3">Spore coat protein</fullName>
    </submittedName>
</protein>
<reference evidence="3 4" key="1">
    <citation type="submission" date="2021-01" db="EMBL/GenBank/DDBJ databases">
        <title>Whole genome shotgun sequence of Actinoplanes deccanensis NBRC 13994.</title>
        <authorList>
            <person name="Komaki H."/>
            <person name="Tamura T."/>
        </authorList>
    </citation>
    <scope>NUCLEOTIDE SEQUENCE [LARGE SCALE GENOMIC DNA]</scope>
    <source>
        <strain evidence="3 4">NBRC 13994</strain>
    </source>
</reference>
<dbReference type="SUPFAM" id="SSF53383">
    <property type="entry name" value="PLP-dependent transferases"/>
    <property type="match status" value="1"/>
</dbReference>
<evidence type="ECO:0000256" key="2">
    <source>
        <dbReference type="RuleBase" id="RU004508"/>
    </source>
</evidence>
<proteinExistence type="inferred from homology"/>
<keyword evidence="4" id="KW-1185">Reference proteome</keyword>
<dbReference type="Pfam" id="PF01041">
    <property type="entry name" value="DegT_DnrJ_EryC1"/>
    <property type="match status" value="1"/>
</dbReference>
<name>A0ABQ3YJN2_9ACTN</name>
<dbReference type="Gene3D" id="3.90.1150.10">
    <property type="entry name" value="Aspartate Aminotransferase, domain 1"/>
    <property type="match status" value="1"/>
</dbReference>
<dbReference type="PANTHER" id="PTHR30244:SF34">
    <property type="entry name" value="DTDP-4-AMINO-4,6-DIDEOXYGALACTOSE TRANSAMINASE"/>
    <property type="match status" value="1"/>
</dbReference>
<evidence type="ECO:0000313" key="4">
    <source>
        <dbReference type="Proteomes" id="UP000609879"/>
    </source>
</evidence>
<gene>
    <name evidence="3" type="primary">wlbF</name>
    <name evidence="3" type="ORF">Ade02nite_88500</name>
</gene>
<dbReference type="InterPro" id="IPR015422">
    <property type="entry name" value="PyrdxlP-dep_Trfase_small"/>
</dbReference>
<dbReference type="InterPro" id="IPR000653">
    <property type="entry name" value="DegT/StrS_aminotransferase"/>
</dbReference>
<accession>A0ABQ3YJN2</accession>
<keyword evidence="2" id="KW-0663">Pyridoxal phosphate</keyword>
<dbReference type="Gene3D" id="3.40.640.10">
    <property type="entry name" value="Type I PLP-dependent aspartate aminotransferase-like (Major domain)"/>
    <property type="match status" value="1"/>
</dbReference>
<dbReference type="PANTHER" id="PTHR30244">
    <property type="entry name" value="TRANSAMINASE"/>
    <property type="match status" value="1"/>
</dbReference>
<evidence type="ECO:0000256" key="1">
    <source>
        <dbReference type="ARBA" id="ARBA00001933"/>
    </source>
</evidence>
<evidence type="ECO:0000313" key="3">
    <source>
        <dbReference type="EMBL" id="GID80209.1"/>
    </source>
</evidence>
<dbReference type="RefSeq" id="WP_203777300.1">
    <property type="nucleotide sequence ID" value="NZ_BAAABO010000010.1"/>
</dbReference>
<dbReference type="InterPro" id="IPR015424">
    <property type="entry name" value="PyrdxlP-dep_Trfase"/>
</dbReference>
<comment type="cofactor">
    <cofactor evidence="1">
        <name>pyridoxal 5'-phosphate</name>
        <dbReference type="ChEBI" id="CHEBI:597326"/>
    </cofactor>
</comment>
<comment type="similarity">
    <text evidence="2">Belongs to the DegT/DnrJ/EryC1 family.</text>
</comment>
<sequence length="419" mass="45549">MTEFVVPYHGQGSIFDETDIAAVAGLLRSDKHLSSGFERRAFEQEFADDVGAGHAVSVTSCTMALELATHLLDLRPGDEVIASPLTFQATVSPLLTRGITVRFADVDPESLALDPAGVLRQITPRTRAVYITHYGGLAADLDRLRALADAHDIALVEDCAHALGTRYRGRGVGTIGDVGCWSFHSLKNMSTLGQGGMVTTGSAEWAGRLRRVSSIEPDADFTARPAPTAFGAHESPLPDDPERHCKNAYTHDCGTVRAGGTNAIMSEPAAAVGRTQLAKLPSFVARRRGLAGYLNERLGALPGVRVHGDLPEREHSYHLYTIRLEGAAPGVRDELIRRLHHEHRVEIILRYFPLHLLPEWRARGGAYGQAPVAERIWFQELINLPIYPAMRDSQVEYVADAVTTALRDVTAGSRTAVTS</sequence>
<keyword evidence="3" id="KW-0167">Capsid protein</keyword>
<dbReference type="PIRSF" id="PIRSF000390">
    <property type="entry name" value="PLP_StrS"/>
    <property type="match status" value="1"/>
</dbReference>
<dbReference type="InterPro" id="IPR015421">
    <property type="entry name" value="PyrdxlP-dep_Trfase_major"/>
</dbReference>
<dbReference type="CDD" id="cd00616">
    <property type="entry name" value="AHBA_syn"/>
    <property type="match status" value="1"/>
</dbReference>